<name>A0A0V0HMB6_SOLCH</name>
<proteinExistence type="predicted"/>
<protein>
    <submittedName>
        <fullName evidence="1">Putative ovule protein</fullName>
    </submittedName>
</protein>
<sequence>MKLKGKIKRPILHFLQILIIYPGISKATTISKCSKKFLNYKSNNYTKLSLCFSAPFSEPFSHTHILPTRNKFLRY</sequence>
<reference evidence="1" key="1">
    <citation type="submission" date="2015-12" db="EMBL/GenBank/DDBJ databases">
        <title>Gene expression during late stages of embryo sac development: a critical building block for successful pollen-pistil interactions.</title>
        <authorList>
            <person name="Liu Y."/>
            <person name="Joly V."/>
            <person name="Sabar M."/>
            <person name="Matton D.P."/>
        </authorList>
    </citation>
    <scope>NUCLEOTIDE SEQUENCE</scope>
</reference>
<dbReference type="AlphaFoldDB" id="A0A0V0HMB6"/>
<accession>A0A0V0HMB6</accession>
<dbReference type="EMBL" id="GEDG01017851">
    <property type="protein sequence ID" value="JAP21299.1"/>
    <property type="molecule type" value="Transcribed_RNA"/>
</dbReference>
<evidence type="ECO:0000313" key="1">
    <source>
        <dbReference type="EMBL" id="JAP21299.1"/>
    </source>
</evidence>
<organism evidence="1">
    <name type="scientific">Solanum chacoense</name>
    <name type="common">Chaco potato</name>
    <dbReference type="NCBI Taxonomy" id="4108"/>
    <lineage>
        <taxon>Eukaryota</taxon>
        <taxon>Viridiplantae</taxon>
        <taxon>Streptophyta</taxon>
        <taxon>Embryophyta</taxon>
        <taxon>Tracheophyta</taxon>
        <taxon>Spermatophyta</taxon>
        <taxon>Magnoliopsida</taxon>
        <taxon>eudicotyledons</taxon>
        <taxon>Gunneridae</taxon>
        <taxon>Pentapetalae</taxon>
        <taxon>asterids</taxon>
        <taxon>lamiids</taxon>
        <taxon>Solanales</taxon>
        <taxon>Solanaceae</taxon>
        <taxon>Solanoideae</taxon>
        <taxon>Solaneae</taxon>
        <taxon>Solanum</taxon>
    </lineage>
</organism>